<dbReference type="Gene3D" id="2.10.25.10">
    <property type="entry name" value="Laminin"/>
    <property type="match status" value="2"/>
</dbReference>
<dbReference type="InterPro" id="IPR048287">
    <property type="entry name" value="TSPN-like_N"/>
</dbReference>
<evidence type="ECO:0000256" key="2">
    <source>
        <dbReference type="ARBA" id="ARBA00022729"/>
    </source>
</evidence>
<keyword evidence="5" id="KW-1015">Disulfide bond</keyword>
<organism evidence="11 12">
    <name type="scientific">Callipepla squamata</name>
    <name type="common">Scaled quail</name>
    <dbReference type="NCBI Taxonomy" id="9009"/>
    <lineage>
        <taxon>Eukaryota</taxon>
        <taxon>Metazoa</taxon>
        <taxon>Chordata</taxon>
        <taxon>Craniata</taxon>
        <taxon>Vertebrata</taxon>
        <taxon>Euteleostomi</taxon>
        <taxon>Archelosauria</taxon>
        <taxon>Archosauria</taxon>
        <taxon>Dinosauria</taxon>
        <taxon>Saurischia</taxon>
        <taxon>Theropoda</taxon>
        <taxon>Coelurosauria</taxon>
        <taxon>Aves</taxon>
        <taxon>Neognathae</taxon>
        <taxon>Galloanserae</taxon>
        <taxon>Galliformes</taxon>
        <taxon>Odontophoridae</taxon>
        <taxon>Callipepla</taxon>
    </lineage>
</organism>
<comment type="caution">
    <text evidence="11">The sequence shown here is derived from an EMBL/GenBank/DDBJ whole genome shotgun (WGS) entry which is preliminary data.</text>
</comment>
<dbReference type="SUPFAM" id="SSF57196">
    <property type="entry name" value="EGF/Laminin"/>
    <property type="match status" value="1"/>
</dbReference>
<evidence type="ECO:0000256" key="4">
    <source>
        <dbReference type="ARBA" id="ARBA00022837"/>
    </source>
</evidence>
<dbReference type="OrthoDB" id="6516201at2759"/>
<dbReference type="SMART" id="SM00179">
    <property type="entry name" value="EGF_CA"/>
    <property type="match status" value="2"/>
</dbReference>
<dbReference type="GO" id="GO:0005509">
    <property type="term" value="F:calcium ion binding"/>
    <property type="evidence" value="ECO:0007669"/>
    <property type="project" value="InterPro"/>
</dbReference>
<evidence type="ECO:0000256" key="3">
    <source>
        <dbReference type="ARBA" id="ARBA00022737"/>
    </source>
</evidence>
<evidence type="ECO:0000256" key="1">
    <source>
        <dbReference type="ARBA" id="ARBA00022536"/>
    </source>
</evidence>
<dbReference type="Pfam" id="PF00093">
    <property type="entry name" value="VWC"/>
    <property type="match status" value="1"/>
</dbReference>
<evidence type="ECO:0000259" key="9">
    <source>
        <dbReference type="PROSITE" id="PS50026"/>
    </source>
</evidence>
<dbReference type="PROSITE" id="PS50184">
    <property type="entry name" value="VWFC_2"/>
    <property type="match status" value="1"/>
</dbReference>
<dbReference type="SUPFAM" id="SSF57603">
    <property type="entry name" value="FnI-like domain"/>
    <property type="match status" value="1"/>
</dbReference>
<dbReference type="Gene3D" id="2.60.120.200">
    <property type="match status" value="1"/>
</dbReference>
<dbReference type="PROSITE" id="PS01187">
    <property type="entry name" value="EGF_CA"/>
    <property type="match status" value="1"/>
</dbReference>
<dbReference type="PANTHER" id="PTHR24042:SF0">
    <property type="entry name" value="PROTEIN KINASE C-BINDING PROTEIN NELL2"/>
    <property type="match status" value="1"/>
</dbReference>
<dbReference type="InterPro" id="IPR001007">
    <property type="entry name" value="VWF_dom"/>
</dbReference>
<dbReference type="GO" id="GO:0005615">
    <property type="term" value="C:extracellular space"/>
    <property type="evidence" value="ECO:0007669"/>
    <property type="project" value="TreeGrafter"/>
</dbReference>
<feature type="domain" description="EGF-like" evidence="9">
    <location>
        <begin position="306"/>
        <end position="347"/>
    </location>
</feature>
<dbReference type="Gene3D" id="6.20.200.20">
    <property type="match status" value="1"/>
</dbReference>
<dbReference type="PANTHER" id="PTHR24042">
    <property type="entry name" value="NEL HOMOLOG"/>
    <property type="match status" value="1"/>
</dbReference>
<protein>
    <recommendedName>
        <fullName evidence="13">VWFC domain-containing protein</fullName>
    </recommendedName>
</protein>
<keyword evidence="1 7" id="KW-0245">EGF-like domain</keyword>
<dbReference type="PROSITE" id="PS01208">
    <property type="entry name" value="VWFC_1"/>
    <property type="match status" value="1"/>
</dbReference>
<evidence type="ECO:0000256" key="5">
    <source>
        <dbReference type="ARBA" id="ARBA00023157"/>
    </source>
</evidence>
<dbReference type="SMART" id="SM00215">
    <property type="entry name" value="VWC_out"/>
    <property type="match status" value="1"/>
</dbReference>
<keyword evidence="3" id="KW-0677">Repeat</keyword>
<evidence type="ECO:0000256" key="6">
    <source>
        <dbReference type="ARBA" id="ARBA00023180"/>
    </source>
</evidence>
<feature type="domain" description="EGF-like" evidence="9">
    <location>
        <begin position="263"/>
        <end position="305"/>
    </location>
</feature>
<keyword evidence="4" id="KW-0106">Calcium</keyword>
<evidence type="ECO:0000256" key="8">
    <source>
        <dbReference type="SAM" id="Coils"/>
    </source>
</evidence>
<dbReference type="Pfam" id="PF07645">
    <property type="entry name" value="EGF_CA"/>
    <property type="match status" value="1"/>
</dbReference>
<gene>
    <name evidence="11" type="ORF">ASZ78_006376</name>
</gene>
<dbReference type="InterPro" id="IPR018097">
    <property type="entry name" value="EGF_Ca-bd_CS"/>
</dbReference>
<feature type="domain" description="VWFC" evidence="10">
    <location>
        <begin position="172"/>
        <end position="231"/>
    </location>
</feature>
<dbReference type="AlphaFoldDB" id="A0A226MIC3"/>
<dbReference type="PROSITE" id="PS01186">
    <property type="entry name" value="EGF_2"/>
    <property type="match status" value="1"/>
</dbReference>
<keyword evidence="8" id="KW-0175">Coiled coil</keyword>
<dbReference type="PROSITE" id="PS00010">
    <property type="entry name" value="ASX_HYDROXYL"/>
    <property type="match status" value="1"/>
</dbReference>
<dbReference type="STRING" id="9009.A0A226MIC3"/>
<evidence type="ECO:0000313" key="11">
    <source>
        <dbReference type="EMBL" id="OXB55034.1"/>
    </source>
</evidence>
<name>A0A226MIC3_CALSU</name>
<keyword evidence="12" id="KW-1185">Reference proteome</keyword>
<dbReference type="PROSITE" id="PS50026">
    <property type="entry name" value="EGF_3"/>
    <property type="match status" value="2"/>
</dbReference>
<dbReference type="InterPro" id="IPR001791">
    <property type="entry name" value="Laminin_G"/>
</dbReference>
<dbReference type="GO" id="GO:0008201">
    <property type="term" value="F:heparin binding"/>
    <property type="evidence" value="ECO:0007669"/>
    <property type="project" value="TreeGrafter"/>
</dbReference>
<dbReference type="SMART" id="SM00181">
    <property type="entry name" value="EGF"/>
    <property type="match status" value="2"/>
</dbReference>
<dbReference type="InterPro" id="IPR000742">
    <property type="entry name" value="EGF"/>
</dbReference>
<dbReference type="CDD" id="cd00054">
    <property type="entry name" value="EGF_CA"/>
    <property type="match status" value="2"/>
</dbReference>
<dbReference type="CDD" id="cd00110">
    <property type="entry name" value="LamG"/>
    <property type="match status" value="1"/>
</dbReference>
<dbReference type="InterPro" id="IPR051586">
    <property type="entry name" value="PKC-binding_NELL"/>
</dbReference>
<dbReference type="SMART" id="SM00210">
    <property type="entry name" value="TSPN"/>
    <property type="match status" value="1"/>
</dbReference>
<dbReference type="Proteomes" id="UP000198323">
    <property type="component" value="Unassembled WGS sequence"/>
</dbReference>
<dbReference type="GO" id="GO:0005737">
    <property type="term" value="C:cytoplasm"/>
    <property type="evidence" value="ECO:0007669"/>
    <property type="project" value="TreeGrafter"/>
</dbReference>
<feature type="coiled-coil region" evidence="8">
    <location>
        <begin position="141"/>
        <end position="168"/>
    </location>
</feature>
<evidence type="ECO:0000256" key="7">
    <source>
        <dbReference type="PROSITE-ProRule" id="PRU00076"/>
    </source>
</evidence>
<dbReference type="FunFam" id="2.60.120.200:FF:000350">
    <property type="entry name" value="protein kinase C-binding protein NELL2 isoform X3"/>
    <property type="match status" value="1"/>
</dbReference>
<dbReference type="GO" id="GO:0005080">
    <property type="term" value="F:protein kinase C binding"/>
    <property type="evidence" value="ECO:0007669"/>
    <property type="project" value="TreeGrafter"/>
</dbReference>
<dbReference type="FunFam" id="2.10.25.10:FF:000120">
    <property type="entry name" value="Protein kinase C-binding protein NELL1"/>
    <property type="match status" value="1"/>
</dbReference>
<dbReference type="Pfam" id="PF02210">
    <property type="entry name" value="Laminin_G_2"/>
    <property type="match status" value="1"/>
</dbReference>
<dbReference type="InterPro" id="IPR000152">
    <property type="entry name" value="EGF-type_Asp/Asn_hydroxyl_site"/>
</dbReference>
<evidence type="ECO:0000259" key="10">
    <source>
        <dbReference type="PROSITE" id="PS50184"/>
    </source>
</evidence>
<dbReference type="InterPro" id="IPR001881">
    <property type="entry name" value="EGF-like_Ca-bd_dom"/>
</dbReference>
<dbReference type="SMART" id="SM00214">
    <property type="entry name" value="VWC"/>
    <property type="match status" value="1"/>
</dbReference>
<sequence length="380" mass="43825">MVHDMVMHLWYRYLELESSGHRNEIRLHYRTGSHRSHTEVFPYILADDKWHRLSLAISASHLILHVDCNKIYERVVEKPFMDLPLGTNFWLGQRNNAHGYFKGIMQDVQLLVMPQGFISQCPDLNRTCPTCNDFHGLVQKIMELQDILAKTSAKLSQAEQRMNKLDQCYCERTCTMKGMTYREFESWTDGCKNCTCMNGTVQCEALICPLSDCPLNSALAYVDGKCCKECQFQVREEDDRSQKRDGRVDRFLMQGLVVDEGGGHDFCTEGHNCMEHSVCRNLDDRAVCSCRDGFRALREDNAYCEDIDECAEGQHYCRENTMCVNTPGSFMCICKTGYIRIDDYSCTVKTHEENVKIFEEVIVNHTVKGVYKTSLTSRYS</sequence>
<evidence type="ECO:0000313" key="12">
    <source>
        <dbReference type="Proteomes" id="UP000198323"/>
    </source>
</evidence>
<dbReference type="EMBL" id="MCFN01000812">
    <property type="protein sequence ID" value="OXB55034.1"/>
    <property type="molecule type" value="Genomic_DNA"/>
</dbReference>
<dbReference type="InterPro" id="IPR013320">
    <property type="entry name" value="ConA-like_dom_sf"/>
</dbReference>
<dbReference type="FunFam" id="2.10.25.10:FF:000102">
    <property type="entry name" value="Protein kinase C-binding protein NELL2"/>
    <property type="match status" value="1"/>
</dbReference>
<dbReference type="SUPFAM" id="SSF49899">
    <property type="entry name" value="Concanavalin A-like lectins/glucanases"/>
    <property type="match status" value="1"/>
</dbReference>
<comment type="caution">
    <text evidence="7">Lacks conserved residue(s) required for the propagation of feature annotation.</text>
</comment>
<accession>A0A226MIC3</accession>
<evidence type="ECO:0008006" key="13">
    <source>
        <dbReference type="Google" id="ProtNLM"/>
    </source>
</evidence>
<keyword evidence="6" id="KW-0325">Glycoprotein</keyword>
<keyword evidence="2" id="KW-0732">Signal</keyword>
<reference evidence="11 12" key="1">
    <citation type="submission" date="2016-07" db="EMBL/GenBank/DDBJ databases">
        <title>Disparate Historic Effective Population Sizes Predicted by Modern Levels of Genome Diversity for the Scaled Quail (Callipepla squamata) and the Northern Bobwhite (Colinus virginianus): Inferences from First and Second Generation Draft Genome Assemblies for Sympatric New World Quail.</title>
        <authorList>
            <person name="Oldeschulte D.L."/>
            <person name="Halley Y.A."/>
            <person name="Bhattarai E.K."/>
            <person name="Brashear W.A."/>
            <person name="Hill J."/>
            <person name="Metz R.P."/>
            <person name="Johnson C.D."/>
            <person name="Rollins D."/>
            <person name="Peterson M.J."/>
            <person name="Bickhart D.M."/>
            <person name="Decker J.E."/>
            <person name="Seabury C.M."/>
        </authorList>
    </citation>
    <scope>NUCLEOTIDE SEQUENCE [LARGE SCALE GENOMIC DNA]</scope>
    <source>
        <strain evidence="11 12">Texas</strain>
        <tissue evidence="11">Leg muscle</tissue>
    </source>
</reference>
<dbReference type="InterPro" id="IPR049883">
    <property type="entry name" value="NOTCH1_EGF-like"/>
</dbReference>
<proteinExistence type="predicted"/>